<dbReference type="SFLD" id="SFLDG01129">
    <property type="entry name" value="C1.5:_HAD__Beta-PGM__Phosphata"/>
    <property type="match status" value="1"/>
</dbReference>
<dbReference type="Gene3D" id="3.40.50.1000">
    <property type="entry name" value="HAD superfamily/HAD-like"/>
    <property type="match status" value="1"/>
</dbReference>
<gene>
    <name evidence="1" type="ordered locus">MLP_02540</name>
</gene>
<dbReference type="RefSeq" id="WP_013861157.1">
    <property type="nucleotide sequence ID" value="NC_015635.1"/>
</dbReference>
<dbReference type="Pfam" id="PF00702">
    <property type="entry name" value="Hydrolase"/>
    <property type="match status" value="1"/>
</dbReference>
<accession>F5XHX3</accession>
<dbReference type="GO" id="GO:0050308">
    <property type="term" value="F:sugar-phosphatase activity"/>
    <property type="evidence" value="ECO:0007669"/>
    <property type="project" value="TreeGrafter"/>
</dbReference>
<dbReference type="EMBL" id="AP012204">
    <property type="protein sequence ID" value="BAK33268.1"/>
    <property type="molecule type" value="Genomic_DNA"/>
</dbReference>
<dbReference type="Proteomes" id="UP000007947">
    <property type="component" value="Chromosome"/>
</dbReference>
<dbReference type="STRING" id="1032480.MLP_02540"/>
<protein>
    <submittedName>
        <fullName evidence="1">Putative phosphatase</fullName>
    </submittedName>
</protein>
<organism evidence="1 2">
    <name type="scientific">Microlunatus phosphovorus (strain ATCC 700054 / DSM 10555 / JCM 9379 / NBRC 101784 / NCIMB 13414 / VKM Ac-1990 / NM-1)</name>
    <dbReference type="NCBI Taxonomy" id="1032480"/>
    <lineage>
        <taxon>Bacteria</taxon>
        <taxon>Bacillati</taxon>
        <taxon>Actinomycetota</taxon>
        <taxon>Actinomycetes</taxon>
        <taxon>Propionibacteriales</taxon>
        <taxon>Propionibacteriaceae</taxon>
        <taxon>Microlunatus</taxon>
    </lineage>
</organism>
<dbReference type="FunFam" id="3.40.50.1000:FF:000162">
    <property type="entry name" value="HAD-like protein"/>
    <property type="match status" value="1"/>
</dbReference>
<keyword evidence="2" id="KW-1185">Reference proteome</keyword>
<name>F5XHX3_MICPN</name>
<dbReference type="SFLD" id="SFLDS00003">
    <property type="entry name" value="Haloacid_Dehalogenase"/>
    <property type="match status" value="1"/>
</dbReference>
<dbReference type="PANTHER" id="PTHR43481">
    <property type="entry name" value="FRUCTOSE-1-PHOSPHATE PHOSPHATASE"/>
    <property type="match status" value="1"/>
</dbReference>
<dbReference type="InterPro" id="IPR023198">
    <property type="entry name" value="PGP-like_dom2"/>
</dbReference>
<proteinExistence type="predicted"/>
<dbReference type="InterPro" id="IPR023214">
    <property type="entry name" value="HAD_sf"/>
</dbReference>
<dbReference type="HOGENOM" id="CLU_045011_13_4_11"/>
<dbReference type="AlphaFoldDB" id="F5XHX3"/>
<dbReference type="NCBIfam" id="TIGR01549">
    <property type="entry name" value="HAD-SF-IA-v1"/>
    <property type="match status" value="1"/>
</dbReference>
<evidence type="ECO:0000313" key="2">
    <source>
        <dbReference type="Proteomes" id="UP000007947"/>
    </source>
</evidence>
<dbReference type="PRINTS" id="PR00413">
    <property type="entry name" value="HADHALOGNASE"/>
</dbReference>
<dbReference type="InterPro" id="IPR036412">
    <property type="entry name" value="HAD-like_sf"/>
</dbReference>
<dbReference type="PANTHER" id="PTHR43481:SF4">
    <property type="entry name" value="GLYCEROL-1-PHOSPHATE PHOSPHOHYDROLASE 1-RELATED"/>
    <property type="match status" value="1"/>
</dbReference>
<dbReference type="InterPro" id="IPR006439">
    <property type="entry name" value="HAD-SF_hydro_IA"/>
</dbReference>
<dbReference type="InterPro" id="IPR051806">
    <property type="entry name" value="HAD-like_SPP"/>
</dbReference>
<dbReference type="Gene3D" id="1.10.150.240">
    <property type="entry name" value="Putative phosphatase, domain 2"/>
    <property type="match status" value="1"/>
</dbReference>
<dbReference type="KEGG" id="mph:MLP_02540"/>
<evidence type="ECO:0000313" key="1">
    <source>
        <dbReference type="EMBL" id="BAK33268.1"/>
    </source>
</evidence>
<dbReference type="NCBIfam" id="TIGR01509">
    <property type="entry name" value="HAD-SF-IA-v3"/>
    <property type="match status" value="1"/>
</dbReference>
<dbReference type="SUPFAM" id="SSF56784">
    <property type="entry name" value="HAD-like"/>
    <property type="match status" value="1"/>
</dbReference>
<reference evidence="1 2" key="1">
    <citation type="submission" date="2011-05" db="EMBL/GenBank/DDBJ databases">
        <title>Whole genome sequence of Microlunatus phosphovorus NM-1.</title>
        <authorList>
            <person name="Hosoyama A."/>
            <person name="Sasaki K."/>
            <person name="Harada T."/>
            <person name="Igarashi R."/>
            <person name="Kawakoshi A."/>
            <person name="Sasagawa M."/>
            <person name="Fukada J."/>
            <person name="Nakamura S."/>
            <person name="Katano Y."/>
            <person name="Hanada S."/>
            <person name="Kamagata Y."/>
            <person name="Nakamura N."/>
            <person name="Yamazaki S."/>
            <person name="Fujita N."/>
        </authorList>
    </citation>
    <scope>NUCLEOTIDE SEQUENCE [LARGE SCALE GENOMIC DNA]</scope>
    <source>
        <strain evidence="2">ATCC 700054 / DSM 10555 / JCM 9379 / NBRC 101784 / NCIMB 13414 / VKM Ac-1990 / NM-1</strain>
    </source>
</reference>
<sequence length="225" mass="23883">MSTVVLGRLTELDFDAVIFDMDGTLIDSTPAVIRAWTIWAKEHGVTAEQLAGHHGMPSAGVVRRLLPEHRHESAIDRINALEIDDVHDIVVLPGAIEALEALASARSAIATSCTLPLARARIAAAQLTPPSVLVTADQVKHGKPAPDPFLLAAERLGVSPRRCLVVEDAPAGLVAAEAAGCYRLAVVTTTREEDLVADGIVRNLGDVEFVLGADGSIRVRARSSW</sequence>
<dbReference type="eggNOG" id="COG0637">
    <property type="taxonomic scope" value="Bacteria"/>
</dbReference>